<sequence length="192" mass="20360">MSKPISKGLFIVLTLITGVFMAPSLMFFGSVQATETITDFSDNANPNTVSDTSSSTMKSSSSNKGSITHVQAKNTQQSIYNCATGQKGVIISPGYFKVTADKKNGKWSGTISIKGSTGEKSGHIISGKANGISYTFKGNLDTKNTLCHFPGLQLSGTSFDLGSMTCGTLKTVIYTELSTGNTNHFKVLITCR</sequence>
<evidence type="ECO:0000313" key="2">
    <source>
        <dbReference type="EMBL" id="ALI37595.1"/>
    </source>
</evidence>
<keyword evidence="3" id="KW-1185">Reference proteome</keyword>
<name>A0A654M2D8_9ARCH</name>
<evidence type="ECO:0000256" key="1">
    <source>
        <dbReference type="SAM" id="MobiDB-lite"/>
    </source>
</evidence>
<dbReference type="Proteomes" id="UP000058925">
    <property type="component" value="Chromosome"/>
</dbReference>
<dbReference type="KEGG" id="taa:NMY3_03412"/>
<dbReference type="GeneID" id="60423255"/>
<protein>
    <submittedName>
        <fullName evidence="2">Uncharacterized protein</fullName>
    </submittedName>
</protein>
<gene>
    <name evidence="2" type="ORF">NMY3_03412</name>
</gene>
<dbReference type="AlphaFoldDB" id="A0A654M2D8"/>
<dbReference type="EMBL" id="CP012850">
    <property type="protein sequence ID" value="ALI37595.1"/>
    <property type="molecule type" value="Genomic_DNA"/>
</dbReference>
<dbReference type="OrthoDB" id="10690at2157"/>
<feature type="compositionally biased region" description="Low complexity" evidence="1">
    <location>
        <begin position="48"/>
        <end position="66"/>
    </location>
</feature>
<proteinExistence type="predicted"/>
<accession>A0A654M2D8</accession>
<feature type="region of interest" description="Disordered" evidence="1">
    <location>
        <begin position="40"/>
        <end position="66"/>
    </location>
</feature>
<evidence type="ECO:0000313" key="3">
    <source>
        <dbReference type="Proteomes" id="UP000058925"/>
    </source>
</evidence>
<organism evidence="2 3">
    <name type="scientific">Candidatus Nitrosocosmicus oleophilus</name>
    <dbReference type="NCBI Taxonomy" id="1353260"/>
    <lineage>
        <taxon>Archaea</taxon>
        <taxon>Nitrososphaerota</taxon>
        <taxon>Nitrososphaeria</taxon>
        <taxon>Nitrososphaerales</taxon>
        <taxon>Nitrososphaeraceae</taxon>
        <taxon>Candidatus Nitrosocosmicus</taxon>
    </lineage>
</organism>
<dbReference type="RefSeq" id="WP_196816641.1">
    <property type="nucleotide sequence ID" value="NZ_CP012850.1"/>
</dbReference>
<reference evidence="3" key="1">
    <citation type="submission" date="2015-10" db="EMBL/GenBank/DDBJ databases">
        <title>Niche specialization of a soil ammonia-oxidizing archaeon, Candidatus Nitrosocosmicus oleophilus.</title>
        <authorList>
            <person name="Jung M.-Y."/>
            <person name="Rhee S.-K."/>
        </authorList>
    </citation>
    <scope>NUCLEOTIDE SEQUENCE [LARGE SCALE GENOMIC DNA]</scope>
    <source>
        <strain evidence="3">MY3</strain>
    </source>
</reference>